<evidence type="ECO:0000256" key="1">
    <source>
        <dbReference type="SAM" id="Phobius"/>
    </source>
</evidence>
<sequence length="145" mass="16736">MSAREYSTEQAEHFKKKADHNKIESLWCFRIIMLSTLSAPLLVSLNEGIFYAKVLPSIFSAVAAFCTAWLQLRKPQELWSIYRNAQRQIEMQITHFDFNVAEYTGLDENKANEQLALNVSNLVLETNNRWTKNVPNPSNLKIESN</sequence>
<protein>
    <recommendedName>
        <fullName evidence="2">SMODS and SLOG-associating 2TM effector domain-containing protein</fullName>
    </recommendedName>
</protein>
<evidence type="ECO:0000259" key="2">
    <source>
        <dbReference type="Pfam" id="PF18181"/>
    </source>
</evidence>
<keyword evidence="1" id="KW-1133">Transmembrane helix</keyword>
<name>A0A066RVM6_9GAMM</name>
<feature type="domain" description="SMODS and SLOG-associating 2TM effector" evidence="2">
    <location>
        <begin position="8"/>
        <end position="99"/>
    </location>
</feature>
<dbReference type="Proteomes" id="UP000027192">
    <property type="component" value="Unassembled WGS sequence"/>
</dbReference>
<keyword evidence="4" id="KW-1185">Reference proteome</keyword>
<dbReference type="InterPro" id="IPR040884">
    <property type="entry name" value="SLATT_1"/>
</dbReference>
<comment type="caution">
    <text evidence="3">The sequence shown here is derived from an EMBL/GenBank/DDBJ whole genome shotgun (WGS) entry which is preliminary data.</text>
</comment>
<proteinExistence type="predicted"/>
<keyword evidence="1" id="KW-0472">Membrane</keyword>
<accession>A0A066RVM6</accession>
<keyword evidence="1" id="KW-0812">Transmembrane</keyword>
<feature type="transmembrane region" description="Helical" evidence="1">
    <location>
        <begin position="49"/>
        <end position="70"/>
    </location>
</feature>
<dbReference type="Pfam" id="PF18181">
    <property type="entry name" value="SLATT_1"/>
    <property type="match status" value="1"/>
</dbReference>
<evidence type="ECO:0000313" key="3">
    <source>
        <dbReference type="EMBL" id="KDM93141.1"/>
    </source>
</evidence>
<feature type="transmembrane region" description="Helical" evidence="1">
    <location>
        <begin position="25"/>
        <end position="43"/>
    </location>
</feature>
<dbReference type="NCBIfam" id="NF033634">
    <property type="entry name" value="SLATT_1"/>
    <property type="match status" value="1"/>
</dbReference>
<evidence type="ECO:0000313" key="4">
    <source>
        <dbReference type="Proteomes" id="UP000027192"/>
    </source>
</evidence>
<dbReference type="EMBL" id="JMIB01000004">
    <property type="protein sequence ID" value="KDM93141.1"/>
    <property type="molecule type" value="Genomic_DNA"/>
</dbReference>
<gene>
    <name evidence="3" type="ORF">EA58_02820</name>
</gene>
<dbReference type="AlphaFoldDB" id="A0A066RVM6"/>
<reference evidence="3 4" key="1">
    <citation type="submission" date="2014-04" db="EMBL/GenBank/DDBJ databases">
        <title>Draft genome sequence of Photobacterium halotolerans S2753: a solonamide, ngercheumicin and holomycin producer.</title>
        <authorList>
            <person name="Machado H.R."/>
            <person name="Gram L."/>
        </authorList>
    </citation>
    <scope>NUCLEOTIDE SEQUENCE [LARGE SCALE GENOMIC DNA]</scope>
    <source>
        <strain evidence="3 4">S2753</strain>
    </source>
</reference>
<dbReference type="RefSeq" id="WP_036748646.1">
    <property type="nucleotide sequence ID" value="NZ_JAGSGC010000002.1"/>
</dbReference>
<dbReference type="STRING" id="1654360.EA58_02820"/>
<organism evidence="3 4">
    <name type="scientific">Photobacterium galatheae</name>
    <dbReference type="NCBI Taxonomy" id="1654360"/>
    <lineage>
        <taxon>Bacteria</taxon>
        <taxon>Pseudomonadati</taxon>
        <taxon>Pseudomonadota</taxon>
        <taxon>Gammaproteobacteria</taxon>
        <taxon>Vibrionales</taxon>
        <taxon>Vibrionaceae</taxon>
        <taxon>Photobacterium</taxon>
    </lineage>
</organism>
<dbReference type="OrthoDB" id="9806656at2"/>